<evidence type="ECO:0000313" key="2">
    <source>
        <dbReference type="Proteomes" id="UP001148629"/>
    </source>
</evidence>
<name>A0ACC1SI39_9HYPO</name>
<accession>A0ACC1SI39</accession>
<dbReference type="Proteomes" id="UP001148629">
    <property type="component" value="Unassembled WGS sequence"/>
</dbReference>
<reference evidence="1" key="1">
    <citation type="submission" date="2022-08" db="EMBL/GenBank/DDBJ databases">
        <title>Genome Sequence of Fusarium decemcellulare.</title>
        <authorList>
            <person name="Buettner E."/>
        </authorList>
    </citation>
    <scope>NUCLEOTIDE SEQUENCE</scope>
    <source>
        <strain evidence="1">Babe19</strain>
    </source>
</reference>
<sequence length="294" mass="33029">MILYRVAPGKWLTIQVFLFGLVRMFQAWQSNYSGSLATRFLLGVTESGYIPVMLRTLSTWHTRSETLKRVMIFFFGNQLGQTSSKLITYGELQMKGVGGHPGWFWLFVIMGAFTIREGIGLDAFKKAFSNWRIWIHVSITLANNVPIRGFDTYSPSIIKDLGYLALQSNAMAAVGLFLQVPVSFVLSWISDRFNYRGETFMAGIGMHLLGYVFNRIFTGLKSEGARYSGVRPLAMGMIIMSTNIGAIYGAQLFQSDDKPLYGRGFSINIGLLAFGLTLVALRQVDQVIRLWHKA</sequence>
<keyword evidence="2" id="KW-1185">Reference proteome</keyword>
<protein>
    <submittedName>
        <fullName evidence="1">Uncharacterized protein</fullName>
    </submittedName>
</protein>
<proteinExistence type="predicted"/>
<gene>
    <name evidence="1" type="ORF">NM208_g5174</name>
</gene>
<organism evidence="1 2">
    <name type="scientific">Fusarium decemcellulare</name>
    <dbReference type="NCBI Taxonomy" id="57161"/>
    <lineage>
        <taxon>Eukaryota</taxon>
        <taxon>Fungi</taxon>
        <taxon>Dikarya</taxon>
        <taxon>Ascomycota</taxon>
        <taxon>Pezizomycotina</taxon>
        <taxon>Sordariomycetes</taxon>
        <taxon>Hypocreomycetidae</taxon>
        <taxon>Hypocreales</taxon>
        <taxon>Nectriaceae</taxon>
        <taxon>Fusarium</taxon>
        <taxon>Fusarium decemcellulare species complex</taxon>
    </lineage>
</organism>
<evidence type="ECO:0000313" key="1">
    <source>
        <dbReference type="EMBL" id="KAJ3540186.1"/>
    </source>
</evidence>
<comment type="caution">
    <text evidence="1">The sequence shown here is derived from an EMBL/GenBank/DDBJ whole genome shotgun (WGS) entry which is preliminary data.</text>
</comment>
<dbReference type="EMBL" id="JANRMS010000420">
    <property type="protein sequence ID" value="KAJ3540186.1"/>
    <property type="molecule type" value="Genomic_DNA"/>
</dbReference>